<name>A0A2N5CT02_9CAUL</name>
<dbReference type="OrthoDB" id="25954at2"/>
<dbReference type="KEGG" id="cfh:C1707_24390"/>
<reference evidence="2 3" key="1">
    <citation type="submission" date="2017-12" db="EMBL/GenBank/DDBJ databases">
        <title>The genome sequence of Caulobacter flavus CGMCC1 15093.</title>
        <authorList>
            <person name="Gao J."/>
            <person name="Mao X."/>
            <person name="Sun J."/>
        </authorList>
    </citation>
    <scope>NUCLEOTIDE SEQUENCE [LARGE SCALE GENOMIC DNA]</scope>
    <source>
        <strain evidence="2 3">CGMCC1 15093</strain>
    </source>
</reference>
<dbReference type="AlphaFoldDB" id="A0A2N5CT02"/>
<evidence type="ECO:0000313" key="3">
    <source>
        <dbReference type="Proteomes" id="UP000234483"/>
    </source>
</evidence>
<keyword evidence="4" id="KW-1185">Reference proteome</keyword>
<evidence type="ECO:0000313" key="4">
    <source>
        <dbReference type="Proteomes" id="UP000281192"/>
    </source>
</evidence>
<sequence>MSEPAPKDPAFTDAEIDALVETFYAKVRRHPRIGPVFNGQIAEEAWPHHMATLKDFWATVLQGSGRYKGSPMAVHQRIDGFQEWMFTPWLNLFHATCVELFDAPRAAIVGEKAERIARSLKLGLFFRPGAPA</sequence>
<dbReference type="InterPro" id="IPR009050">
    <property type="entry name" value="Globin-like_sf"/>
</dbReference>
<evidence type="ECO:0000313" key="1">
    <source>
        <dbReference type="EMBL" id="AYV49136.1"/>
    </source>
</evidence>
<gene>
    <name evidence="1" type="ORF">C1707_24390</name>
    <name evidence="2" type="ORF">CFHF_12445</name>
</gene>
<dbReference type="Proteomes" id="UP000281192">
    <property type="component" value="Chromosome"/>
</dbReference>
<dbReference type="Proteomes" id="UP000234483">
    <property type="component" value="Unassembled WGS sequence"/>
</dbReference>
<evidence type="ECO:0000313" key="2">
    <source>
        <dbReference type="EMBL" id="PLR14781.1"/>
    </source>
</evidence>
<dbReference type="SUPFAM" id="SSF46458">
    <property type="entry name" value="Globin-like"/>
    <property type="match status" value="1"/>
</dbReference>
<dbReference type="RefSeq" id="WP_101713325.1">
    <property type="nucleotide sequence ID" value="NZ_CP026100.1"/>
</dbReference>
<dbReference type="Gene3D" id="1.10.490.10">
    <property type="entry name" value="Globins"/>
    <property type="match status" value="1"/>
</dbReference>
<reference evidence="1 4" key="2">
    <citation type="submission" date="2018-01" db="EMBL/GenBank/DDBJ databases">
        <title>Complete genome sequence of Caulobacter flavus RHGG3.</title>
        <authorList>
            <person name="Yang E."/>
        </authorList>
    </citation>
    <scope>NUCLEOTIDE SEQUENCE [LARGE SCALE GENOMIC DNA]</scope>
    <source>
        <strain evidence="1 4">RHGG3</strain>
    </source>
</reference>
<dbReference type="EMBL" id="PJRQ01000024">
    <property type="protein sequence ID" value="PLR14781.1"/>
    <property type="molecule type" value="Genomic_DNA"/>
</dbReference>
<organism evidence="2 3">
    <name type="scientific">Caulobacter flavus</name>
    <dbReference type="NCBI Taxonomy" id="1679497"/>
    <lineage>
        <taxon>Bacteria</taxon>
        <taxon>Pseudomonadati</taxon>
        <taxon>Pseudomonadota</taxon>
        <taxon>Alphaproteobacteria</taxon>
        <taxon>Caulobacterales</taxon>
        <taxon>Caulobacteraceae</taxon>
        <taxon>Caulobacter</taxon>
    </lineage>
</organism>
<protein>
    <submittedName>
        <fullName evidence="2">Preprotein translocase subunit TatC</fullName>
    </submittedName>
</protein>
<dbReference type="InterPro" id="IPR012292">
    <property type="entry name" value="Globin/Proto"/>
</dbReference>
<accession>A0A2N5CT02</accession>
<dbReference type="GO" id="GO:0020037">
    <property type="term" value="F:heme binding"/>
    <property type="evidence" value="ECO:0007669"/>
    <property type="project" value="InterPro"/>
</dbReference>
<dbReference type="CDD" id="cd08916">
    <property type="entry name" value="TrHb3_P"/>
    <property type="match status" value="1"/>
</dbReference>
<dbReference type="EMBL" id="CP026100">
    <property type="protein sequence ID" value="AYV49136.1"/>
    <property type="molecule type" value="Genomic_DNA"/>
</dbReference>
<dbReference type="GO" id="GO:0019825">
    <property type="term" value="F:oxygen binding"/>
    <property type="evidence" value="ECO:0007669"/>
    <property type="project" value="InterPro"/>
</dbReference>
<proteinExistence type="predicted"/>